<protein>
    <recommendedName>
        <fullName evidence="1">Outer membrane channel protein CpnT-like N-terminal domain-containing protein</fullName>
    </recommendedName>
</protein>
<evidence type="ECO:0000259" key="1">
    <source>
        <dbReference type="Pfam" id="PF25547"/>
    </source>
</evidence>
<reference evidence="2 3" key="1">
    <citation type="submission" date="2024-09" db="EMBL/GenBank/DDBJ databases">
        <authorList>
            <person name="Sun Q."/>
            <person name="Mori K."/>
        </authorList>
    </citation>
    <scope>NUCLEOTIDE SEQUENCE [LARGE SCALE GENOMIC DNA]</scope>
    <source>
        <strain evidence="2 3">JCM 3324</strain>
    </source>
</reference>
<comment type="caution">
    <text evidence="2">The sequence shown here is derived from an EMBL/GenBank/DDBJ whole genome shotgun (WGS) entry which is preliminary data.</text>
</comment>
<evidence type="ECO:0000313" key="3">
    <source>
        <dbReference type="Proteomes" id="UP001589568"/>
    </source>
</evidence>
<sequence length="302" mass="32577">MKLPYGRAGVYTFGTLGIAGFVFQMLAVDYPEGDPDRARQAAGVYARLAERIEQSPSHTYPAAASVWRTNHGAGVDQFKRAMIEGLYPEPEENGYAAKLAQRCRDTSAACNEFAEAVEAARHAYWTLAMANFASFVFISTFPWQAGVAYQITQILIRRAQAGLLAKLLQHGMAKIVLAKLTEYTIGSVFFAVGDVAAVAGVKAARGEDVGSLEDNATQALKEFAASVAFYGVFDAAAPLAKKVTSNADVQYFLSRMAGGSIAYGPSYDLMNGQRGEELLPTWKETLGRVLLYFTMAHKPAGG</sequence>
<proteinExistence type="predicted"/>
<accession>A0ABV5NVF7</accession>
<dbReference type="EMBL" id="JBHMCF010000038">
    <property type="protein sequence ID" value="MFB9474267.1"/>
    <property type="molecule type" value="Genomic_DNA"/>
</dbReference>
<name>A0ABV5NVF7_9ACTN</name>
<dbReference type="Pfam" id="PF25547">
    <property type="entry name" value="WXG100_2"/>
    <property type="match status" value="1"/>
</dbReference>
<dbReference type="Proteomes" id="UP001589568">
    <property type="component" value="Unassembled WGS sequence"/>
</dbReference>
<dbReference type="InterPro" id="IPR057746">
    <property type="entry name" value="CpnT-like_N"/>
</dbReference>
<gene>
    <name evidence="2" type="ORF">ACFFR3_32650</name>
</gene>
<evidence type="ECO:0000313" key="2">
    <source>
        <dbReference type="EMBL" id="MFB9474267.1"/>
    </source>
</evidence>
<dbReference type="RefSeq" id="WP_345391795.1">
    <property type="nucleotide sequence ID" value="NZ_BAAAXS010000001.1"/>
</dbReference>
<keyword evidence="3" id="KW-1185">Reference proteome</keyword>
<organism evidence="2 3">
    <name type="scientific">Nonomuraea salmonea</name>
    <dbReference type="NCBI Taxonomy" id="46181"/>
    <lineage>
        <taxon>Bacteria</taxon>
        <taxon>Bacillati</taxon>
        <taxon>Actinomycetota</taxon>
        <taxon>Actinomycetes</taxon>
        <taxon>Streptosporangiales</taxon>
        <taxon>Streptosporangiaceae</taxon>
        <taxon>Nonomuraea</taxon>
    </lineage>
</organism>
<feature type="domain" description="Outer membrane channel protein CpnT-like N-terminal" evidence="1">
    <location>
        <begin position="22"/>
        <end position="156"/>
    </location>
</feature>